<dbReference type="GO" id="GO:0006893">
    <property type="term" value="P:Golgi to plasma membrane transport"/>
    <property type="evidence" value="ECO:0007669"/>
    <property type="project" value="TreeGrafter"/>
</dbReference>
<dbReference type="Proteomes" id="UP001355207">
    <property type="component" value="Chromosome 1"/>
</dbReference>
<dbReference type="Pfam" id="PF09763">
    <property type="entry name" value="Sec3_CC"/>
    <property type="match status" value="1"/>
</dbReference>
<dbReference type="AlphaFoldDB" id="A0AAX4JM05"/>
<dbReference type="InterPro" id="IPR048628">
    <property type="entry name" value="Sec3_C"/>
</dbReference>
<dbReference type="Pfam" id="PF15277">
    <property type="entry name" value="Sec3-PIP2_bind"/>
    <property type="match status" value="1"/>
</dbReference>
<dbReference type="CDD" id="cd13315">
    <property type="entry name" value="PH_Sec3"/>
    <property type="match status" value="1"/>
</dbReference>
<dbReference type="InterPro" id="IPR019160">
    <property type="entry name" value="Sec3_CC"/>
</dbReference>
<proteinExistence type="inferred from homology"/>
<evidence type="ECO:0000259" key="6">
    <source>
        <dbReference type="SMART" id="SM01313"/>
    </source>
</evidence>
<dbReference type="InterPro" id="IPR028258">
    <property type="entry name" value="Sec3-PIP2_bind"/>
</dbReference>
<organism evidence="7 8">
    <name type="scientific">Kwoniella dendrophila CBS 6074</name>
    <dbReference type="NCBI Taxonomy" id="1295534"/>
    <lineage>
        <taxon>Eukaryota</taxon>
        <taxon>Fungi</taxon>
        <taxon>Dikarya</taxon>
        <taxon>Basidiomycota</taxon>
        <taxon>Agaricomycotina</taxon>
        <taxon>Tremellomycetes</taxon>
        <taxon>Tremellales</taxon>
        <taxon>Cryptococcaceae</taxon>
        <taxon>Kwoniella</taxon>
    </lineage>
</organism>
<accession>A0AAX4JM05</accession>
<keyword evidence="2" id="KW-0813">Transport</keyword>
<dbReference type="GO" id="GO:0005546">
    <property type="term" value="F:phosphatidylinositol-4,5-bisphosphate binding"/>
    <property type="evidence" value="ECO:0007669"/>
    <property type="project" value="TreeGrafter"/>
</dbReference>
<evidence type="ECO:0000313" key="8">
    <source>
        <dbReference type="Proteomes" id="UP001355207"/>
    </source>
</evidence>
<feature type="compositionally biased region" description="Polar residues" evidence="5">
    <location>
        <begin position="388"/>
        <end position="403"/>
    </location>
</feature>
<feature type="compositionally biased region" description="Polar residues" evidence="5">
    <location>
        <begin position="305"/>
        <end position="321"/>
    </location>
</feature>
<dbReference type="GO" id="GO:0000145">
    <property type="term" value="C:exocyst"/>
    <property type="evidence" value="ECO:0007669"/>
    <property type="project" value="InterPro"/>
</dbReference>
<keyword evidence="3" id="KW-0268">Exocytosis</keyword>
<dbReference type="GO" id="GO:0005886">
    <property type="term" value="C:plasma membrane"/>
    <property type="evidence" value="ECO:0007669"/>
    <property type="project" value="TreeGrafter"/>
</dbReference>
<dbReference type="Gene3D" id="2.30.29.90">
    <property type="match status" value="1"/>
</dbReference>
<feature type="compositionally biased region" description="Low complexity" evidence="5">
    <location>
        <begin position="414"/>
        <end position="426"/>
    </location>
</feature>
<dbReference type="EMBL" id="CP144098">
    <property type="protein sequence ID" value="WWC85953.1"/>
    <property type="molecule type" value="Genomic_DNA"/>
</dbReference>
<feature type="domain" description="Exocyst complex component Sec3 PIP2-binding N-terminal" evidence="6">
    <location>
        <begin position="52"/>
        <end position="137"/>
    </location>
</feature>
<feature type="compositionally biased region" description="Polar residues" evidence="5">
    <location>
        <begin position="365"/>
        <end position="374"/>
    </location>
</feature>
<dbReference type="GO" id="GO:0006887">
    <property type="term" value="P:exocytosis"/>
    <property type="evidence" value="ECO:0007669"/>
    <property type="project" value="UniProtKB-KW"/>
</dbReference>
<evidence type="ECO:0000256" key="5">
    <source>
        <dbReference type="SAM" id="MobiDB-lite"/>
    </source>
</evidence>
<evidence type="ECO:0000256" key="3">
    <source>
        <dbReference type="ARBA" id="ARBA00022483"/>
    </source>
</evidence>
<evidence type="ECO:0000256" key="2">
    <source>
        <dbReference type="ARBA" id="ARBA00022448"/>
    </source>
</evidence>
<feature type="region of interest" description="Disordered" evidence="5">
    <location>
        <begin position="793"/>
        <end position="816"/>
    </location>
</feature>
<dbReference type="RefSeq" id="XP_066072716.1">
    <property type="nucleotide sequence ID" value="XM_066216619.1"/>
</dbReference>
<reference evidence="7 8" key="1">
    <citation type="submission" date="2024-01" db="EMBL/GenBank/DDBJ databases">
        <title>Comparative genomics of Cryptococcus and Kwoniella reveals pathogenesis evolution and contrasting modes of karyotype evolution via chromosome fusion or intercentromeric recombination.</title>
        <authorList>
            <person name="Coelho M.A."/>
            <person name="David-Palma M."/>
            <person name="Shea T."/>
            <person name="Bowers K."/>
            <person name="McGinley-Smith S."/>
            <person name="Mohammad A.W."/>
            <person name="Gnirke A."/>
            <person name="Yurkov A.M."/>
            <person name="Nowrousian M."/>
            <person name="Sun S."/>
            <person name="Cuomo C.A."/>
            <person name="Heitman J."/>
        </authorList>
    </citation>
    <scope>NUCLEOTIDE SEQUENCE [LARGE SCALE GENOMIC DNA]</scope>
    <source>
        <strain evidence="7 8">CBS 6074</strain>
    </source>
</reference>
<evidence type="ECO:0000256" key="4">
    <source>
        <dbReference type="ARBA" id="ARBA00023054"/>
    </source>
</evidence>
<keyword evidence="8" id="KW-1185">Reference proteome</keyword>
<protein>
    <recommendedName>
        <fullName evidence="6">Exocyst complex component Sec3 PIP2-binding N-terminal domain-containing protein</fullName>
    </recommendedName>
</protein>
<feature type="compositionally biased region" description="Polar residues" evidence="5">
    <location>
        <begin position="152"/>
        <end position="164"/>
    </location>
</feature>
<gene>
    <name evidence="7" type="ORF">L201_000823</name>
</gene>
<evidence type="ECO:0000256" key="1">
    <source>
        <dbReference type="ARBA" id="ARBA00006518"/>
    </source>
</evidence>
<dbReference type="PANTHER" id="PTHR16092:SF14">
    <property type="entry name" value="EXOCYST COMPLEX COMPONENT 1 ISOFORM X1"/>
    <property type="match status" value="1"/>
</dbReference>
<feature type="compositionally biased region" description="Basic and acidic residues" evidence="5">
    <location>
        <begin position="221"/>
        <end position="233"/>
    </location>
</feature>
<dbReference type="PANTHER" id="PTHR16092">
    <property type="entry name" value="SEC3/SYNTAXIN-RELATED"/>
    <property type="match status" value="1"/>
</dbReference>
<evidence type="ECO:0000313" key="7">
    <source>
        <dbReference type="EMBL" id="WWC85953.1"/>
    </source>
</evidence>
<comment type="similarity">
    <text evidence="1">Belongs to the SEC3 family.</text>
</comment>
<sequence>MSGQHVRQPSTDDVRQHIISSLFSKRDEDGTPEETLISYLKVYEEDPGDSHGGQKSRYLMLAVTKLGKVVIHKAKRNNNLSFSKGKTWHLEDMRVLEVIGQTDFALTMTIRRYHWTTERSKDQSHFLNSIVKVYRTYTKGDVPELINFTPSVSQQSATPQNHNGNDYIPTPPPMDRHGSPSSPLGRSMDLAPPNIMKQSRSGSSTSMASGGSSHYQQSNDGRSRPSLDEERRPSLGGASGGFGRSPLAESSMPRPSIPDTSNGRTPSPRSVPSSGHPPNNVGQGYPASSATGQRKGSEDRLTPSELRNVSAASEYDNQPATSRMARRPSNEAMRAIAESDKDPAVRPDPSTSRSRDYTAPATIDITKSQSNARTAQPLHPEPSRNQDRPQQQMLTPTITTTEASPLIPSEATFSSPPSDNIPIPNNGVEKKLTRRASFHPPPLDTTISREVLLKSKTGILPGAIGLSDGQQNDQDIMNNVEEMLEGFDWTAGLKNGGMNGMLGERRKGGADAIEGRLLDELAALDSANIHAFLESDDRIAQVLGHIDEALLELDDIDLQITGYKMQLNAVSDDISFIESQNRGLQVQTSNQQALLDELRQLLQIVEVPSQDIRTLTQESPSTPRGVQTLEKAAASLYKALQAGMDSANAEVAATIARMQEYRENSAQFCKRVADYLDVTFKYQSDATLSEYRKTAKKTMTLSPHRSMGEHLMTYEGLILYVKEMDEERYQKLCSNYMSTASQLHQAEMKDLLMNFMSSLNAALGDSSNDASFSTAVGPTNTTGKPSALLKSKNVIGLGNSSNTNQPKKDRKGDDYSTRASDLYRQSLTEIINQIVGEEDFISAFLHLTDTESTFADHMELDSYFRRQAARHASKGMSVGMMQLVRSMMDLVFGFVEGELRQWTEAAVEKAPVAIVGIIAVTERLAKEAEEENTSIFFAQLFDKQLGRQRQMLDYFVNEQIRVIEASKLTVKKRKGVAFFVKHFPVFIEKMEAQLDGSEDLLIRQKVNDIYERITNSVFGSLQQLAKMDRADSQATEDKGQLNYHVIMIENMHQFVDDVEKLNSPVLGVFLQRAKNLYEENMTIYVKLLLRRSFGKLMDFFDGIDRLLTTTPASEVALHSAYNKSSLKKILKEHGSIKDLRKSIDTLSKRVDKHFTLDENDPNDNNNNNSTVQTSNINTNTVLLIQQVWKEVTNGLLKEIGRSQNIISKSYNDSGLGFEFTLNDVESICKRAK</sequence>
<feature type="compositionally biased region" description="Low complexity" evidence="5">
    <location>
        <begin position="199"/>
        <end position="213"/>
    </location>
</feature>
<dbReference type="SMART" id="SM01313">
    <property type="entry name" value="Sec3-PIP2_bind"/>
    <property type="match status" value="1"/>
</dbReference>
<name>A0AAX4JM05_9TREE</name>
<dbReference type="GeneID" id="91091495"/>
<feature type="region of interest" description="Disordered" evidence="5">
    <location>
        <begin position="152"/>
        <end position="427"/>
    </location>
</feature>
<feature type="compositionally biased region" description="Basic and acidic residues" evidence="5">
    <location>
        <begin position="806"/>
        <end position="816"/>
    </location>
</feature>
<feature type="compositionally biased region" description="Polar residues" evidence="5">
    <location>
        <begin position="258"/>
        <end position="294"/>
    </location>
</feature>
<dbReference type="Pfam" id="PF20654">
    <property type="entry name" value="Sec3_C-term"/>
    <property type="match status" value="1"/>
</dbReference>
<keyword evidence="4" id="KW-0175">Coiled coil</keyword>